<dbReference type="PROSITE" id="PS50835">
    <property type="entry name" value="IG_LIKE"/>
    <property type="match status" value="2"/>
</dbReference>
<dbReference type="SMART" id="SM00409">
    <property type="entry name" value="IG"/>
    <property type="match status" value="2"/>
</dbReference>
<dbReference type="InterPro" id="IPR036179">
    <property type="entry name" value="Ig-like_dom_sf"/>
</dbReference>
<dbReference type="PANTHER" id="PTHR23279">
    <property type="entry name" value="DEFECTIVE PROBOSCIS EXTENSION RESPONSE DPR -RELATED"/>
    <property type="match status" value="1"/>
</dbReference>
<evidence type="ECO:0000256" key="1">
    <source>
        <dbReference type="SAM" id="Phobius"/>
    </source>
</evidence>
<dbReference type="Gene3D" id="2.60.40.10">
    <property type="entry name" value="Immunoglobulins"/>
    <property type="match status" value="2"/>
</dbReference>
<dbReference type="SMART" id="SM00406">
    <property type="entry name" value="IGv"/>
    <property type="match status" value="2"/>
</dbReference>
<evidence type="ECO:0000259" key="2">
    <source>
        <dbReference type="PROSITE" id="PS50835"/>
    </source>
</evidence>
<evidence type="ECO:0000313" key="4">
    <source>
        <dbReference type="RefSeq" id="XP_046598741.1"/>
    </source>
</evidence>
<dbReference type="PANTHER" id="PTHR23279:SF21">
    <property type="entry name" value="DEFECTIVE PROBOSCIS EXTENSION RESPONSE 11, ISOFORM B-RELATED"/>
    <property type="match status" value="1"/>
</dbReference>
<reference evidence="4" key="1">
    <citation type="submission" date="2025-08" db="UniProtKB">
        <authorList>
            <consortium name="RefSeq"/>
        </authorList>
    </citation>
    <scope>IDENTIFICATION</scope>
    <source>
        <tissue evidence="4">Thorax and Abdomen</tissue>
    </source>
</reference>
<feature type="domain" description="Ig-like" evidence="2">
    <location>
        <begin position="196"/>
        <end position="288"/>
    </location>
</feature>
<gene>
    <name evidence="4" type="primary">LOC107222393</name>
</gene>
<name>A0ABM3GEP4_NEOLC</name>
<dbReference type="GeneID" id="107222393"/>
<protein>
    <submittedName>
        <fullName evidence="4">Hemicentin-2 isoform X1</fullName>
    </submittedName>
</protein>
<dbReference type="CDD" id="cd00099">
    <property type="entry name" value="IgV"/>
    <property type="match status" value="1"/>
</dbReference>
<dbReference type="Pfam" id="PF07679">
    <property type="entry name" value="I-set"/>
    <property type="match status" value="1"/>
</dbReference>
<dbReference type="InterPro" id="IPR003599">
    <property type="entry name" value="Ig_sub"/>
</dbReference>
<dbReference type="Pfam" id="PF13927">
    <property type="entry name" value="Ig_3"/>
    <property type="match status" value="1"/>
</dbReference>
<dbReference type="SMART" id="SM00408">
    <property type="entry name" value="IGc2"/>
    <property type="match status" value="2"/>
</dbReference>
<dbReference type="Proteomes" id="UP000829291">
    <property type="component" value="Chromosome 6"/>
</dbReference>
<dbReference type="SUPFAM" id="SSF48726">
    <property type="entry name" value="Immunoglobulin"/>
    <property type="match status" value="2"/>
</dbReference>
<accession>A0ABM3GEP4</accession>
<dbReference type="InterPro" id="IPR013106">
    <property type="entry name" value="Ig_V-set"/>
</dbReference>
<keyword evidence="1" id="KW-0472">Membrane</keyword>
<keyword evidence="1" id="KW-1133">Transmembrane helix</keyword>
<dbReference type="InterPro" id="IPR003598">
    <property type="entry name" value="Ig_sub2"/>
</dbReference>
<feature type="transmembrane region" description="Helical" evidence="1">
    <location>
        <begin position="56"/>
        <end position="75"/>
    </location>
</feature>
<keyword evidence="1" id="KW-0812">Transmembrane</keyword>
<dbReference type="RefSeq" id="XP_046598741.1">
    <property type="nucleotide sequence ID" value="XM_046742785.1"/>
</dbReference>
<evidence type="ECO:0000313" key="3">
    <source>
        <dbReference type="Proteomes" id="UP000829291"/>
    </source>
</evidence>
<feature type="domain" description="Ig-like" evidence="2">
    <location>
        <begin position="93"/>
        <end position="180"/>
    </location>
</feature>
<proteinExistence type="predicted"/>
<dbReference type="InterPro" id="IPR007110">
    <property type="entry name" value="Ig-like_dom"/>
</dbReference>
<sequence>MRPSTLLDSRHTSNQRVMDVLVCGGRGTQKAPPVGAGADVVLCDVSDSVIMRACSYVNYYVLCLVCWILLGITGVSTRSHSLVKRLNGLYTGPYFDTSSPQNITAQLGTHAYLPCKVRQLGNKSVSWIRKRDAHILTVDRYTFIADERFQAFYLDGQDTWTLQVKYVQPRDAGEYECQVSTEPKMSYFIKLNVVVPKIEIMGDRDIYVKTGSTVTLRCVIKQSLEEPSYVFWYHESGRVLIYQQGKLEMRKERVDSDTVSSLIIHTARREDSGNYTCSPSNLDSASVQLHVLNGEHPAAIQRGISSAPGGSGALWWLGGAVTLSSSHGERTFILAILVSLAVFVQTLHSYSGSLR</sequence>
<keyword evidence="3" id="KW-1185">Reference proteome</keyword>
<organism evidence="3 4">
    <name type="scientific">Neodiprion lecontei</name>
    <name type="common">Redheaded pine sawfly</name>
    <dbReference type="NCBI Taxonomy" id="441921"/>
    <lineage>
        <taxon>Eukaryota</taxon>
        <taxon>Metazoa</taxon>
        <taxon>Ecdysozoa</taxon>
        <taxon>Arthropoda</taxon>
        <taxon>Hexapoda</taxon>
        <taxon>Insecta</taxon>
        <taxon>Pterygota</taxon>
        <taxon>Neoptera</taxon>
        <taxon>Endopterygota</taxon>
        <taxon>Hymenoptera</taxon>
        <taxon>Tenthredinoidea</taxon>
        <taxon>Diprionidae</taxon>
        <taxon>Diprioninae</taxon>
        <taxon>Neodiprion</taxon>
    </lineage>
</organism>
<dbReference type="InterPro" id="IPR013098">
    <property type="entry name" value="Ig_I-set"/>
</dbReference>
<dbReference type="InterPro" id="IPR037448">
    <property type="entry name" value="Zig-8"/>
</dbReference>
<dbReference type="InterPro" id="IPR013783">
    <property type="entry name" value="Ig-like_fold"/>
</dbReference>